<evidence type="ECO:0000259" key="8">
    <source>
        <dbReference type="PROSITE" id="PS50157"/>
    </source>
</evidence>
<dbReference type="Gene3D" id="3.30.160.60">
    <property type="entry name" value="Classic Zinc Finger"/>
    <property type="match status" value="1"/>
</dbReference>
<dbReference type="GO" id="GO:0005634">
    <property type="term" value="C:nucleus"/>
    <property type="evidence" value="ECO:0007669"/>
    <property type="project" value="UniProtKB-SubCell"/>
</dbReference>
<dbReference type="OMA" id="STEPRIF"/>
<evidence type="ECO:0000313" key="9">
    <source>
        <dbReference type="EMBL" id="KAF8400333.1"/>
    </source>
</evidence>
<comment type="caution">
    <text evidence="9">The sequence shown here is derived from an EMBL/GenBank/DDBJ whole genome shotgun (WGS) entry which is preliminary data.</text>
</comment>
<evidence type="ECO:0000256" key="7">
    <source>
        <dbReference type="SAM" id="MobiDB-lite"/>
    </source>
</evidence>
<dbReference type="GO" id="GO:0008270">
    <property type="term" value="F:zinc ion binding"/>
    <property type="evidence" value="ECO:0007669"/>
    <property type="project" value="UniProtKB-KW"/>
</dbReference>
<dbReference type="PANTHER" id="PTHR47287">
    <property type="entry name" value="C2H2 AND C2HC ZINC FINGERS SUPERFAMILY PROTEIN"/>
    <property type="match status" value="1"/>
</dbReference>
<keyword evidence="10" id="KW-1185">Reference proteome</keyword>
<keyword evidence="3 6" id="KW-0863">Zinc-finger</keyword>
<keyword evidence="5" id="KW-0539">Nucleus</keyword>
<name>A0A835DEC6_TETSI</name>
<proteinExistence type="predicted"/>
<dbReference type="Proteomes" id="UP000655225">
    <property type="component" value="Unassembled WGS sequence"/>
</dbReference>
<gene>
    <name evidence="9" type="ORF">HHK36_013630</name>
</gene>
<keyword evidence="2" id="KW-0479">Metal-binding</keyword>
<reference evidence="9 10" key="1">
    <citation type="submission" date="2020-04" db="EMBL/GenBank/DDBJ databases">
        <title>Plant Genome Project.</title>
        <authorList>
            <person name="Zhang R.-G."/>
        </authorList>
    </citation>
    <scope>NUCLEOTIDE SEQUENCE [LARGE SCALE GENOMIC DNA]</scope>
    <source>
        <strain evidence="9">YNK0</strain>
        <tissue evidence="9">Leaf</tissue>
    </source>
</reference>
<dbReference type="InterPro" id="IPR036236">
    <property type="entry name" value="Znf_C2H2_sf"/>
</dbReference>
<dbReference type="EMBL" id="JABCRI010000009">
    <property type="protein sequence ID" value="KAF8400333.1"/>
    <property type="molecule type" value="Genomic_DNA"/>
</dbReference>
<feature type="region of interest" description="Disordered" evidence="7">
    <location>
        <begin position="77"/>
        <end position="102"/>
    </location>
</feature>
<dbReference type="GO" id="GO:0009788">
    <property type="term" value="P:negative regulation of abscisic acid-activated signaling pathway"/>
    <property type="evidence" value="ECO:0007669"/>
    <property type="project" value="InterPro"/>
</dbReference>
<dbReference type="OrthoDB" id="1933825at2759"/>
<comment type="subcellular location">
    <subcellularLocation>
        <location evidence="1">Nucleus</location>
    </subcellularLocation>
</comment>
<dbReference type="AlphaFoldDB" id="A0A835DEC6"/>
<evidence type="ECO:0000256" key="3">
    <source>
        <dbReference type="ARBA" id="ARBA00022771"/>
    </source>
</evidence>
<organism evidence="9 10">
    <name type="scientific">Tetracentron sinense</name>
    <name type="common">Spur-leaf</name>
    <dbReference type="NCBI Taxonomy" id="13715"/>
    <lineage>
        <taxon>Eukaryota</taxon>
        <taxon>Viridiplantae</taxon>
        <taxon>Streptophyta</taxon>
        <taxon>Embryophyta</taxon>
        <taxon>Tracheophyta</taxon>
        <taxon>Spermatophyta</taxon>
        <taxon>Magnoliopsida</taxon>
        <taxon>Trochodendrales</taxon>
        <taxon>Trochodendraceae</taxon>
        <taxon>Tetracentron</taxon>
    </lineage>
</organism>
<evidence type="ECO:0000256" key="1">
    <source>
        <dbReference type="ARBA" id="ARBA00004123"/>
    </source>
</evidence>
<evidence type="ECO:0000256" key="2">
    <source>
        <dbReference type="ARBA" id="ARBA00022723"/>
    </source>
</evidence>
<feature type="compositionally biased region" description="Basic and acidic residues" evidence="7">
    <location>
        <begin position="90"/>
        <end position="102"/>
    </location>
</feature>
<keyword evidence="4" id="KW-0862">Zinc</keyword>
<dbReference type="InterPro" id="IPR044246">
    <property type="entry name" value="ZFP3-like"/>
</dbReference>
<dbReference type="PROSITE" id="PS00028">
    <property type="entry name" value="ZINC_FINGER_C2H2_1"/>
    <property type="match status" value="1"/>
</dbReference>
<feature type="domain" description="C2H2-type" evidence="8">
    <location>
        <begin position="43"/>
        <end position="70"/>
    </location>
</feature>
<dbReference type="SUPFAM" id="SSF57667">
    <property type="entry name" value="beta-beta-alpha zinc fingers"/>
    <property type="match status" value="1"/>
</dbReference>
<evidence type="ECO:0000313" key="10">
    <source>
        <dbReference type="Proteomes" id="UP000655225"/>
    </source>
</evidence>
<evidence type="ECO:0000256" key="5">
    <source>
        <dbReference type="ARBA" id="ARBA00023242"/>
    </source>
</evidence>
<dbReference type="PANTHER" id="PTHR47287:SF15">
    <property type="entry name" value="ZINC FINGER PROTEIN 3-LIKE"/>
    <property type="match status" value="1"/>
</dbReference>
<sequence>MEYQPNTSLHLNLTNQYLHLDLVPKPSSSSSFSSLNPVEPKVFSCNYCQRKFYSSQALGGHQNAHKLERTLEKKNQELSSAVRPHAGLNHRSEPDSSGSSHDRCIRQPIMGFEYKFHVGRFATEVGYGRREIVHRSSEGEDPWPKSYKPENIQKELNQLDLSLRL</sequence>
<dbReference type="PROSITE" id="PS50157">
    <property type="entry name" value="ZINC_FINGER_C2H2_2"/>
    <property type="match status" value="1"/>
</dbReference>
<evidence type="ECO:0000256" key="6">
    <source>
        <dbReference type="PROSITE-ProRule" id="PRU00042"/>
    </source>
</evidence>
<evidence type="ECO:0000256" key="4">
    <source>
        <dbReference type="ARBA" id="ARBA00022833"/>
    </source>
</evidence>
<dbReference type="InterPro" id="IPR013087">
    <property type="entry name" value="Znf_C2H2_type"/>
</dbReference>
<accession>A0A835DEC6</accession>
<protein>
    <recommendedName>
        <fullName evidence="8">C2H2-type domain-containing protein</fullName>
    </recommendedName>
</protein>